<reference evidence="1 2" key="1">
    <citation type="submission" date="2017-01" db="EMBL/GenBank/DDBJ databases">
        <authorList>
            <person name="Mah S.A."/>
            <person name="Swanson W.J."/>
            <person name="Moy G.W."/>
            <person name="Vacquier V.D."/>
        </authorList>
    </citation>
    <scope>NUCLEOTIDE SEQUENCE [LARGE SCALE GENOMIC DNA]</scope>
    <source>
        <strain evidence="1 2">GSMNP</strain>
    </source>
</reference>
<name>A0A1R1X5X0_9FUNG</name>
<proteinExistence type="predicted"/>
<evidence type="ECO:0000313" key="1">
    <source>
        <dbReference type="EMBL" id="OMJ10012.1"/>
    </source>
</evidence>
<dbReference type="Proteomes" id="UP000187283">
    <property type="component" value="Unassembled WGS sequence"/>
</dbReference>
<dbReference type="EMBL" id="LSSN01005207">
    <property type="protein sequence ID" value="OMJ10012.1"/>
    <property type="molecule type" value="Genomic_DNA"/>
</dbReference>
<protein>
    <submittedName>
        <fullName evidence="1">Uncharacterized protein</fullName>
    </submittedName>
</protein>
<organism evidence="1 2">
    <name type="scientific">Smittium culicis</name>
    <dbReference type="NCBI Taxonomy" id="133412"/>
    <lineage>
        <taxon>Eukaryota</taxon>
        <taxon>Fungi</taxon>
        <taxon>Fungi incertae sedis</taxon>
        <taxon>Zoopagomycota</taxon>
        <taxon>Kickxellomycotina</taxon>
        <taxon>Harpellomycetes</taxon>
        <taxon>Harpellales</taxon>
        <taxon>Legeriomycetaceae</taxon>
        <taxon>Smittium</taxon>
    </lineage>
</organism>
<dbReference type="AlphaFoldDB" id="A0A1R1X5X0"/>
<accession>A0A1R1X5X0</accession>
<comment type="caution">
    <text evidence="1">The sequence shown here is derived from an EMBL/GenBank/DDBJ whole genome shotgun (WGS) entry which is preliminary data.</text>
</comment>
<evidence type="ECO:0000313" key="2">
    <source>
        <dbReference type="Proteomes" id="UP000187283"/>
    </source>
</evidence>
<sequence>MKDKNMQKNSDLAPRKNILSCNIKSKSIEIKASPPKSKMDSTISKSILNIFNERRDSNQFLSSQLSLVDERSFNTNIEFDNKPYQSSKGFYSFTNAVPVTHHGTVANKNCEIFLEENIWNINKIEQPSDIFKNLSLSSKEQIL</sequence>
<keyword evidence="2" id="KW-1185">Reference proteome</keyword>
<gene>
    <name evidence="1" type="ORF">AYI70_g10590</name>
</gene>